<name>V6HED5_9LEPT</name>
<organism evidence="1 2">
    <name type="scientific">Leptospira inadai serovar Lyme str. 10</name>
    <dbReference type="NCBI Taxonomy" id="1049790"/>
    <lineage>
        <taxon>Bacteria</taxon>
        <taxon>Pseudomonadati</taxon>
        <taxon>Spirochaetota</taxon>
        <taxon>Spirochaetia</taxon>
        <taxon>Leptospirales</taxon>
        <taxon>Leptospiraceae</taxon>
        <taxon>Leptospira</taxon>
    </lineage>
</organism>
<comment type="caution">
    <text evidence="1">The sequence shown here is derived from an EMBL/GenBank/DDBJ whole genome shotgun (WGS) entry which is preliminary data.</text>
</comment>
<protein>
    <submittedName>
        <fullName evidence="1">Uncharacterized protein</fullName>
    </submittedName>
</protein>
<dbReference type="AlphaFoldDB" id="V6HED5"/>
<dbReference type="Proteomes" id="UP000018719">
    <property type="component" value="Unassembled WGS sequence"/>
</dbReference>
<gene>
    <name evidence="1" type="ORF">LEP1GSC047_2318</name>
</gene>
<proteinExistence type="predicted"/>
<sequence length="53" mass="5885">MDKEGVINARDLPLAKFAHSFGLFDGKIVEPLCRQFSAAEKPLLNKFKVGSSY</sequence>
<evidence type="ECO:0000313" key="2">
    <source>
        <dbReference type="Proteomes" id="UP000018719"/>
    </source>
</evidence>
<evidence type="ECO:0000313" key="1">
    <source>
        <dbReference type="EMBL" id="EQA38387.1"/>
    </source>
</evidence>
<dbReference type="EMBL" id="AHMM02000006">
    <property type="protein sequence ID" value="EQA38387.1"/>
    <property type="molecule type" value="Genomic_DNA"/>
</dbReference>
<accession>V6HED5</accession>
<reference evidence="1 2" key="1">
    <citation type="submission" date="2013-05" db="EMBL/GenBank/DDBJ databases">
        <authorList>
            <person name="Harkins D.M."/>
            <person name="Durkin A.S."/>
            <person name="Brinkac L.M."/>
            <person name="Haft D.H."/>
            <person name="Selengut J.D."/>
            <person name="Sanka R."/>
            <person name="DePew J."/>
            <person name="Purushe J."/>
            <person name="Hartskeerl R.A."/>
            <person name="Ahmed A."/>
            <person name="van der Linden H."/>
            <person name="Goris M.G.A."/>
            <person name="Vinetz J.M."/>
            <person name="Sutton G.G."/>
            <person name="Nierman W.C."/>
            <person name="Fouts D.E."/>
        </authorList>
    </citation>
    <scope>NUCLEOTIDE SEQUENCE [LARGE SCALE GENOMIC DNA]</scope>
    <source>
        <strain evidence="1 2">10</strain>
    </source>
</reference>
<dbReference type="STRING" id="1049790.LEP1GSC047_2318"/>